<keyword evidence="1" id="KW-0812">Transmembrane</keyword>
<proteinExistence type="predicted"/>
<sequence>MIMLVPIELNPLGTKVLIISFTECLIIFDVESILLNSRFLIYIGDISYALYLVHWPIYAYVKLTYYKNSYILTATLLFSVLVAAILYETYKNWYLKQSNTLVGILVVALFISNLIVINKDEINEQMKTSQNITLLPNRTFPRLDGVEPNMSLDDAERLNTYWNFNDHTAPQLTEPGWVTVPKKSWCAFKENGTDSCEPLATPRKPIDNGGFTSWIKECAPELINFVDFIKETQPDYAFMLTRWFAVAEPYENGPDNLNNDTVYLEMKSQLKKILPYIKKKWFILDSFPRVNTIAIERIVKEMKIGITTMSEINQELYKPQRFELGRHRHAELIYSKTCDR</sequence>
<feature type="transmembrane region" description="Helical" evidence="1">
    <location>
        <begin position="39"/>
        <end position="58"/>
    </location>
</feature>
<evidence type="ECO:0000313" key="3">
    <source>
        <dbReference type="EMBL" id="UMM27672.1"/>
    </source>
</evidence>
<keyword evidence="1" id="KW-0472">Membrane</keyword>
<evidence type="ECO:0000256" key="1">
    <source>
        <dbReference type="SAM" id="Phobius"/>
    </source>
</evidence>
<organism evidence="2 4">
    <name type="scientific">Caenorhabditis briggsae</name>
    <dbReference type="NCBI Taxonomy" id="6238"/>
    <lineage>
        <taxon>Eukaryota</taxon>
        <taxon>Metazoa</taxon>
        <taxon>Ecdysozoa</taxon>
        <taxon>Nematoda</taxon>
        <taxon>Chromadorea</taxon>
        <taxon>Rhabditida</taxon>
        <taxon>Rhabditina</taxon>
        <taxon>Rhabditomorpha</taxon>
        <taxon>Rhabditoidea</taxon>
        <taxon>Rhabditidae</taxon>
        <taxon>Peloderinae</taxon>
        <taxon>Caenorhabditis</taxon>
    </lineage>
</organism>
<protein>
    <recommendedName>
        <fullName evidence="5">SGNH domain-containing protein</fullName>
    </recommendedName>
</protein>
<dbReference type="PANTHER" id="PTHR23028:SF118">
    <property type="entry name" value="ACYL_TRANSF_3 DOMAIN-CONTAINING PROTEIN"/>
    <property type="match status" value="1"/>
</dbReference>
<reference evidence="2 4" key="1">
    <citation type="submission" date="2022-04" db="EMBL/GenBank/DDBJ databases">
        <title>Chromosome-level reference genomes for two strains of Caenorhabditis briggsae: an improved platform for comparative genomics.</title>
        <authorList>
            <person name="Stevens L."/>
            <person name="Andersen E."/>
        </authorList>
    </citation>
    <scope>NUCLEOTIDE SEQUENCE [LARGE SCALE GENOMIC DNA]</scope>
    <source>
        <strain evidence="2">VX34</strain>
        <tissue evidence="2">Whole-organism</tissue>
    </source>
</reference>
<dbReference type="InterPro" id="IPR050879">
    <property type="entry name" value="Acyltransferase_3"/>
</dbReference>
<evidence type="ECO:0000313" key="4">
    <source>
        <dbReference type="Proteomes" id="UP000829354"/>
    </source>
</evidence>
<keyword evidence="1" id="KW-1133">Transmembrane helix</keyword>
<feature type="transmembrane region" description="Helical" evidence="1">
    <location>
        <begin position="99"/>
        <end position="117"/>
    </location>
</feature>
<keyword evidence="4" id="KW-1185">Reference proteome</keyword>
<feature type="transmembrane region" description="Helical" evidence="1">
    <location>
        <begin position="70"/>
        <end position="87"/>
    </location>
</feature>
<evidence type="ECO:0000313" key="2">
    <source>
        <dbReference type="EMBL" id="UMM27670.1"/>
    </source>
</evidence>
<evidence type="ECO:0008006" key="5">
    <source>
        <dbReference type="Google" id="ProtNLM"/>
    </source>
</evidence>
<dbReference type="AlphaFoldDB" id="A0AAE9ERF7"/>
<dbReference type="EMBL" id="CP092623">
    <property type="protein sequence ID" value="UMM27672.1"/>
    <property type="molecule type" value="Genomic_DNA"/>
</dbReference>
<dbReference type="PANTHER" id="PTHR23028">
    <property type="entry name" value="ACETYLTRANSFERASE"/>
    <property type="match status" value="1"/>
</dbReference>
<accession>A0AAE9ERF7</accession>
<gene>
    <name evidence="2" type="ORF">L5515_010866</name>
    <name evidence="3" type="ORF">L5515_010867</name>
</gene>
<name>A0AAE9ERF7_CAEBR</name>
<dbReference type="EMBL" id="CP092623">
    <property type="protein sequence ID" value="UMM27670.1"/>
    <property type="molecule type" value="Genomic_DNA"/>
</dbReference>
<dbReference type="Proteomes" id="UP000829354">
    <property type="component" value="Chromosome IV"/>
</dbReference>